<dbReference type="SUPFAM" id="SSF46689">
    <property type="entry name" value="Homeodomain-like"/>
    <property type="match status" value="1"/>
</dbReference>
<dbReference type="Gene3D" id="1.10.10.60">
    <property type="entry name" value="Homeodomain-like"/>
    <property type="match status" value="1"/>
</dbReference>
<dbReference type="InterPro" id="IPR036162">
    <property type="entry name" value="Resolvase-like_N_sf"/>
</dbReference>
<dbReference type="Proteomes" id="UP000238095">
    <property type="component" value="Plasmid PP4"/>
</dbReference>
<organism evidence="3 4">
    <name type="scientific">Pseudomonas syringae</name>
    <dbReference type="NCBI Taxonomy" id="317"/>
    <lineage>
        <taxon>Bacteria</taxon>
        <taxon>Pseudomonadati</taxon>
        <taxon>Pseudomonadota</taxon>
        <taxon>Gammaproteobacteria</taxon>
        <taxon>Pseudomonadales</taxon>
        <taxon>Pseudomonadaceae</taxon>
        <taxon>Pseudomonas</taxon>
    </lineage>
</organism>
<sequence>MGKLFFNILATFAEFESDLIRLRTREGMAIARAKGKLRGKKPKLSDRQQKELRRMHDSGEYSISDLAEVFSISRPTVYRTLARQSIGVAAT</sequence>
<feature type="domain" description="Resolvase/invertase-type recombinase catalytic" evidence="2">
    <location>
        <begin position="1"/>
        <end position="35"/>
    </location>
</feature>
<name>A0A2K4X489_PSESX</name>
<dbReference type="InterPro" id="IPR009057">
    <property type="entry name" value="Homeodomain-like_sf"/>
</dbReference>
<evidence type="ECO:0000259" key="2">
    <source>
        <dbReference type="PROSITE" id="PS51736"/>
    </source>
</evidence>
<keyword evidence="3" id="KW-0614">Plasmid</keyword>
<dbReference type="Pfam" id="PF00239">
    <property type="entry name" value="Resolvase"/>
    <property type="match status" value="1"/>
</dbReference>
<accession>A0A2K4X489</accession>
<dbReference type="Pfam" id="PF02796">
    <property type="entry name" value="HTH_7"/>
    <property type="match status" value="1"/>
</dbReference>
<dbReference type="InterPro" id="IPR006120">
    <property type="entry name" value="Resolvase_HTH_dom"/>
</dbReference>
<dbReference type="GO" id="GO:0003677">
    <property type="term" value="F:DNA binding"/>
    <property type="evidence" value="ECO:0007669"/>
    <property type="project" value="InterPro"/>
</dbReference>
<dbReference type="AlphaFoldDB" id="A0A2K4X489"/>
<evidence type="ECO:0000313" key="4">
    <source>
        <dbReference type="Proteomes" id="UP000238095"/>
    </source>
</evidence>
<dbReference type="SUPFAM" id="SSF53041">
    <property type="entry name" value="Resolvase-like"/>
    <property type="match status" value="1"/>
</dbReference>
<reference evidence="3 4" key="1">
    <citation type="submission" date="2017-11" db="EMBL/GenBank/DDBJ databases">
        <authorList>
            <person name="Han C.G."/>
        </authorList>
    </citation>
    <scope>NUCLEOTIDE SEQUENCE [LARGE SCALE GENOMIC DNA]</scope>
    <source>
        <strain evidence="3">CFBP3840</strain>
        <plasmid evidence="4">Plasmid pp4</plasmid>
    </source>
</reference>
<gene>
    <name evidence="3" type="ORF">CFBP3840_P400085</name>
</gene>
<evidence type="ECO:0000256" key="1">
    <source>
        <dbReference type="ARBA" id="ARBA00009913"/>
    </source>
</evidence>
<evidence type="ECO:0000313" key="3">
    <source>
        <dbReference type="EMBL" id="SOS43113.1"/>
    </source>
</evidence>
<comment type="similarity">
    <text evidence="1">Belongs to the site-specific recombinase resolvase family.</text>
</comment>
<dbReference type="GO" id="GO:0000150">
    <property type="term" value="F:DNA strand exchange activity"/>
    <property type="evidence" value="ECO:0007669"/>
    <property type="project" value="InterPro"/>
</dbReference>
<dbReference type="PROSITE" id="PS51736">
    <property type="entry name" value="RECOMBINASES_3"/>
    <property type="match status" value="1"/>
</dbReference>
<dbReference type="CDD" id="cd00569">
    <property type="entry name" value="HTH_Hin_like"/>
    <property type="match status" value="1"/>
</dbReference>
<proteinExistence type="inferred from homology"/>
<dbReference type="EMBL" id="LT963413">
    <property type="protein sequence ID" value="SOS43113.1"/>
    <property type="molecule type" value="Genomic_DNA"/>
</dbReference>
<protein>
    <recommendedName>
        <fullName evidence="2">Resolvase/invertase-type recombinase catalytic domain-containing protein</fullName>
    </recommendedName>
</protein>
<dbReference type="Gene3D" id="3.40.50.1390">
    <property type="entry name" value="Resolvase, N-terminal catalytic domain"/>
    <property type="match status" value="1"/>
</dbReference>
<dbReference type="InterPro" id="IPR006119">
    <property type="entry name" value="Resolv_N"/>
</dbReference>
<geneLocation type="plasmid" evidence="3">
    <name>PP4</name>
</geneLocation>